<feature type="transmembrane region" description="Helical" evidence="1">
    <location>
        <begin position="78"/>
        <end position="103"/>
    </location>
</feature>
<sequence length="143" mass="15154">MRARVSSIQRVGAVVVLLLVVLLGVVLNSASEDGHGGHMELEAPMSVASGLLDETWTTPAASEILLLPLDHPAADSSLHHVLVVCCALVAAAILVPVVSRWILGRSGLRRVHDDVPAVLVAALTHRRRGNRPIPAHSLCVLRV</sequence>
<name>A0A2A9E1G2_9MICO</name>
<comment type="caution">
    <text evidence="2">The sequence shown here is derived from an EMBL/GenBank/DDBJ whole genome shotgun (WGS) entry which is preliminary data.</text>
</comment>
<accession>A0A2A9E1G2</accession>
<protein>
    <submittedName>
        <fullName evidence="2">Uncharacterized protein</fullName>
    </submittedName>
</protein>
<gene>
    <name evidence="2" type="ORF">ATL42_0244</name>
</gene>
<organism evidence="2 3">
    <name type="scientific">Sanguibacter antarcticus</name>
    <dbReference type="NCBI Taxonomy" id="372484"/>
    <lineage>
        <taxon>Bacteria</taxon>
        <taxon>Bacillati</taxon>
        <taxon>Actinomycetota</taxon>
        <taxon>Actinomycetes</taxon>
        <taxon>Micrococcales</taxon>
        <taxon>Sanguibacteraceae</taxon>
        <taxon>Sanguibacter</taxon>
    </lineage>
</organism>
<keyword evidence="1" id="KW-1133">Transmembrane helix</keyword>
<reference evidence="2 3" key="1">
    <citation type="submission" date="2017-10" db="EMBL/GenBank/DDBJ databases">
        <title>Sequencing the genomes of 1000 actinobacteria strains.</title>
        <authorList>
            <person name="Klenk H.-P."/>
        </authorList>
    </citation>
    <scope>NUCLEOTIDE SEQUENCE [LARGE SCALE GENOMIC DNA]</scope>
    <source>
        <strain evidence="2 3">DSM 18966</strain>
    </source>
</reference>
<dbReference type="Proteomes" id="UP000225548">
    <property type="component" value="Unassembled WGS sequence"/>
</dbReference>
<evidence type="ECO:0000313" key="3">
    <source>
        <dbReference type="Proteomes" id="UP000225548"/>
    </source>
</evidence>
<keyword evidence="1" id="KW-0472">Membrane</keyword>
<dbReference type="AlphaFoldDB" id="A0A2A9E1G2"/>
<keyword evidence="3" id="KW-1185">Reference proteome</keyword>
<proteinExistence type="predicted"/>
<evidence type="ECO:0000256" key="1">
    <source>
        <dbReference type="SAM" id="Phobius"/>
    </source>
</evidence>
<evidence type="ECO:0000313" key="2">
    <source>
        <dbReference type="EMBL" id="PFG32411.1"/>
    </source>
</evidence>
<dbReference type="EMBL" id="PDJG01000001">
    <property type="protein sequence ID" value="PFG32411.1"/>
    <property type="molecule type" value="Genomic_DNA"/>
</dbReference>
<keyword evidence="1" id="KW-0812">Transmembrane</keyword>
<feature type="transmembrane region" description="Helical" evidence="1">
    <location>
        <begin position="12"/>
        <end position="31"/>
    </location>
</feature>